<evidence type="ECO:0000256" key="5">
    <source>
        <dbReference type="ARBA" id="ARBA00022692"/>
    </source>
</evidence>
<proteinExistence type="inferred from homology"/>
<gene>
    <name evidence="9" type="ORF">SAMN05660284_01239</name>
</gene>
<evidence type="ECO:0000256" key="6">
    <source>
        <dbReference type="ARBA" id="ARBA00022989"/>
    </source>
</evidence>
<feature type="transmembrane region" description="Helical" evidence="8">
    <location>
        <begin position="51"/>
        <end position="70"/>
    </location>
</feature>
<reference evidence="10" key="1">
    <citation type="submission" date="2016-10" db="EMBL/GenBank/DDBJ databases">
        <authorList>
            <person name="Varghese N."/>
            <person name="Submissions S."/>
        </authorList>
    </citation>
    <scope>NUCLEOTIDE SEQUENCE [LARGE SCALE GENOMIC DNA]</scope>
    <source>
        <strain evidence="10">DSM 6150</strain>
    </source>
</reference>
<dbReference type="Proteomes" id="UP000242869">
    <property type="component" value="Unassembled WGS sequence"/>
</dbReference>
<dbReference type="InterPro" id="IPR038770">
    <property type="entry name" value="Na+/solute_symporter_sf"/>
</dbReference>
<feature type="transmembrane region" description="Helical" evidence="8">
    <location>
        <begin position="20"/>
        <end position="39"/>
    </location>
</feature>
<dbReference type="PANTHER" id="PTHR36838">
    <property type="entry name" value="AUXIN EFFLUX CARRIER FAMILY PROTEIN"/>
    <property type="match status" value="1"/>
</dbReference>
<protein>
    <recommendedName>
        <fullName evidence="11">AEC family transporter</fullName>
    </recommendedName>
</protein>
<feature type="transmembrane region" description="Helical" evidence="8">
    <location>
        <begin position="302"/>
        <end position="323"/>
    </location>
</feature>
<keyword evidence="4" id="KW-1003">Cell membrane</keyword>
<keyword evidence="3" id="KW-0813">Transport</keyword>
<evidence type="ECO:0000313" key="9">
    <source>
        <dbReference type="EMBL" id="SFN33618.1"/>
    </source>
</evidence>
<name>A0A1I4Y6A4_9NEIS</name>
<evidence type="ECO:0000256" key="3">
    <source>
        <dbReference type="ARBA" id="ARBA00022448"/>
    </source>
</evidence>
<keyword evidence="6 8" id="KW-1133">Transmembrane helix</keyword>
<comment type="similarity">
    <text evidence="2">Belongs to the auxin efflux carrier (TC 2.A.69) family.</text>
</comment>
<evidence type="ECO:0000256" key="7">
    <source>
        <dbReference type="ARBA" id="ARBA00023136"/>
    </source>
</evidence>
<comment type="subcellular location">
    <subcellularLocation>
        <location evidence="1">Cell membrane</location>
        <topology evidence="1">Multi-pass membrane protein</topology>
    </subcellularLocation>
</comment>
<accession>A0A1I4Y6A4</accession>
<evidence type="ECO:0000256" key="4">
    <source>
        <dbReference type="ARBA" id="ARBA00022475"/>
    </source>
</evidence>
<dbReference type="GO" id="GO:0005886">
    <property type="term" value="C:plasma membrane"/>
    <property type="evidence" value="ECO:0007669"/>
    <property type="project" value="UniProtKB-SubCell"/>
</dbReference>
<evidence type="ECO:0008006" key="11">
    <source>
        <dbReference type="Google" id="ProtNLM"/>
    </source>
</evidence>
<dbReference type="RefSeq" id="WP_218142645.1">
    <property type="nucleotide sequence ID" value="NZ_FOVE01000007.1"/>
</dbReference>
<keyword evidence="7 8" id="KW-0472">Membrane</keyword>
<feature type="transmembrane region" description="Helical" evidence="8">
    <location>
        <begin position="82"/>
        <end position="101"/>
    </location>
</feature>
<evidence type="ECO:0000256" key="2">
    <source>
        <dbReference type="ARBA" id="ARBA00010145"/>
    </source>
</evidence>
<feature type="transmembrane region" description="Helical" evidence="8">
    <location>
        <begin position="113"/>
        <end position="132"/>
    </location>
</feature>
<feature type="transmembrane region" description="Helical" evidence="8">
    <location>
        <begin position="273"/>
        <end position="290"/>
    </location>
</feature>
<keyword evidence="10" id="KW-1185">Reference proteome</keyword>
<evidence type="ECO:0000313" key="10">
    <source>
        <dbReference type="Proteomes" id="UP000242869"/>
    </source>
</evidence>
<evidence type="ECO:0000256" key="1">
    <source>
        <dbReference type="ARBA" id="ARBA00004651"/>
    </source>
</evidence>
<feature type="transmembrane region" description="Helical" evidence="8">
    <location>
        <begin position="245"/>
        <end position="267"/>
    </location>
</feature>
<organism evidence="9 10">
    <name type="scientific">Formivibrio citricus</name>
    <dbReference type="NCBI Taxonomy" id="83765"/>
    <lineage>
        <taxon>Bacteria</taxon>
        <taxon>Pseudomonadati</taxon>
        <taxon>Pseudomonadota</taxon>
        <taxon>Betaproteobacteria</taxon>
        <taxon>Neisseriales</taxon>
        <taxon>Chitinibacteraceae</taxon>
        <taxon>Formivibrio</taxon>
    </lineage>
</organism>
<dbReference type="AlphaFoldDB" id="A0A1I4Y6A4"/>
<dbReference type="InterPro" id="IPR004776">
    <property type="entry name" value="Mem_transp_PIN-like"/>
</dbReference>
<dbReference type="EMBL" id="FOVE01000007">
    <property type="protein sequence ID" value="SFN33618.1"/>
    <property type="molecule type" value="Genomic_DNA"/>
</dbReference>
<dbReference type="STRING" id="83765.SAMN05660284_01239"/>
<dbReference type="Pfam" id="PF03547">
    <property type="entry name" value="Mem_trans"/>
    <property type="match status" value="1"/>
</dbReference>
<keyword evidence="5 8" id="KW-0812">Transmembrane</keyword>
<feature type="transmembrane region" description="Helical" evidence="8">
    <location>
        <begin position="144"/>
        <end position="167"/>
    </location>
</feature>
<feature type="transmembrane region" description="Helical" evidence="8">
    <location>
        <begin position="179"/>
        <end position="200"/>
    </location>
</feature>
<dbReference type="Gene3D" id="1.20.1530.20">
    <property type="match status" value="1"/>
</dbReference>
<dbReference type="GO" id="GO:0055085">
    <property type="term" value="P:transmembrane transport"/>
    <property type="evidence" value="ECO:0007669"/>
    <property type="project" value="InterPro"/>
</dbReference>
<sequence>MMRYTFASILSASIMSSLLQQIILSAPFFILVFVGYAAMRFGRWPKSMSESLSRFVFTLAMPAMLFHLLSDLSQLPPVDSRLLIAYFGGCMIVFALARLVAWKIFKLDGKSQSVFALGGIFSNNVMLGIPIAKLMLGNAALPSVALVLVFNSLTLWTLVTVSIEWSIHGSFSMKGFGKTAVSVLTNPIVAAILAGTAWGLTGWKLPAAISTTFGMVSQAAGPMALIALGLGLAEYGVGKDLRQPVAIALFKLVAHPLIVWSIAWLLGLPKMETQVVTMLASIATGANVYLMSRTFQTMEAPVAGGLVLSTALSALSTPLVIALTA</sequence>
<dbReference type="PANTHER" id="PTHR36838:SF1">
    <property type="entry name" value="SLR1864 PROTEIN"/>
    <property type="match status" value="1"/>
</dbReference>
<evidence type="ECO:0000256" key="8">
    <source>
        <dbReference type="SAM" id="Phobius"/>
    </source>
</evidence>
<feature type="transmembrane region" description="Helical" evidence="8">
    <location>
        <begin position="212"/>
        <end position="233"/>
    </location>
</feature>